<dbReference type="EMBL" id="CP028324">
    <property type="protein sequence ID" value="AVR94928.1"/>
    <property type="molecule type" value="Genomic_DNA"/>
</dbReference>
<dbReference type="GO" id="GO:0003700">
    <property type="term" value="F:DNA-binding transcription factor activity"/>
    <property type="evidence" value="ECO:0007669"/>
    <property type="project" value="InterPro"/>
</dbReference>
<evidence type="ECO:0000313" key="5">
    <source>
        <dbReference type="EMBL" id="AVR94928.1"/>
    </source>
</evidence>
<dbReference type="InterPro" id="IPR009057">
    <property type="entry name" value="Homeodomain-like_sf"/>
</dbReference>
<reference evidence="5 6" key="1">
    <citation type="submission" date="2018-03" db="EMBL/GenBank/DDBJ databases">
        <title>Massilia armeniaca sp. nov., isolated from desert soil.</title>
        <authorList>
            <person name="Huang H."/>
            <person name="Ren M."/>
        </authorList>
    </citation>
    <scope>NUCLEOTIDE SEQUENCE [LARGE SCALE GENOMIC DNA]</scope>
    <source>
        <strain evidence="5 6">ZMN-3</strain>
    </source>
</reference>
<proteinExistence type="predicted"/>
<dbReference type="RefSeq" id="WP_107140279.1">
    <property type="nucleotide sequence ID" value="NZ_CP028324.1"/>
</dbReference>
<dbReference type="Proteomes" id="UP000240505">
    <property type="component" value="Chromosome"/>
</dbReference>
<evidence type="ECO:0000259" key="4">
    <source>
        <dbReference type="PROSITE" id="PS01124"/>
    </source>
</evidence>
<gene>
    <name evidence="5" type="ORF">C9I28_03755</name>
</gene>
<dbReference type="GO" id="GO:0000976">
    <property type="term" value="F:transcription cis-regulatory region binding"/>
    <property type="evidence" value="ECO:0007669"/>
    <property type="project" value="TreeGrafter"/>
</dbReference>
<dbReference type="GO" id="GO:0005829">
    <property type="term" value="C:cytosol"/>
    <property type="evidence" value="ECO:0007669"/>
    <property type="project" value="TreeGrafter"/>
</dbReference>
<evidence type="ECO:0000256" key="3">
    <source>
        <dbReference type="ARBA" id="ARBA00023163"/>
    </source>
</evidence>
<dbReference type="SUPFAM" id="SSF46689">
    <property type="entry name" value="Homeodomain-like"/>
    <property type="match status" value="1"/>
</dbReference>
<accession>A0A2R4C5W5</accession>
<keyword evidence="2" id="KW-0238">DNA-binding</keyword>
<evidence type="ECO:0000256" key="2">
    <source>
        <dbReference type="ARBA" id="ARBA00023125"/>
    </source>
</evidence>
<dbReference type="Gene3D" id="1.10.10.60">
    <property type="entry name" value="Homeodomain-like"/>
    <property type="match status" value="1"/>
</dbReference>
<name>A0A2R4C5W5_9BURK</name>
<keyword evidence="3" id="KW-0804">Transcription</keyword>
<dbReference type="AlphaFoldDB" id="A0A2R4C5W5"/>
<keyword evidence="1" id="KW-0805">Transcription regulation</keyword>
<dbReference type="SMART" id="SM00342">
    <property type="entry name" value="HTH_ARAC"/>
    <property type="match status" value="1"/>
</dbReference>
<dbReference type="KEGG" id="masz:C9I28_03755"/>
<dbReference type="PANTHER" id="PTHR47894">
    <property type="entry name" value="HTH-TYPE TRANSCRIPTIONAL REGULATOR GADX"/>
    <property type="match status" value="1"/>
</dbReference>
<protein>
    <recommendedName>
        <fullName evidence="4">HTH araC/xylS-type domain-containing protein</fullName>
    </recommendedName>
</protein>
<dbReference type="PROSITE" id="PS00041">
    <property type="entry name" value="HTH_ARAC_FAMILY_1"/>
    <property type="match status" value="1"/>
</dbReference>
<sequence length="276" mass="29969">MDATADPALLPAWLTAGIAAYPHCLIAAPQRYSLRALDIDQPALIIPLQGRKAVAEPQLSTQIGPGHYLMVHRALRATVQNIPEHGDYRAWCIPFSWRLIDLARELLAVHAPPPAPGPNHSSGMVDILYPELQHVLAALARPDDPCAWDHALLGVLLALHRAGDDQFRLAHDLSVAARVRLLVAAAPARPWTSADVEAQLHMSGATLRRRLAEEQTSLRVVVRDARLHHGLALLQTTQRPLKAVAAACGYESVPSFARQFSARFGVPPAVISPSAR</sequence>
<keyword evidence="6" id="KW-1185">Reference proteome</keyword>
<evidence type="ECO:0000313" key="6">
    <source>
        <dbReference type="Proteomes" id="UP000240505"/>
    </source>
</evidence>
<dbReference type="InterPro" id="IPR018062">
    <property type="entry name" value="HTH_AraC-typ_CS"/>
</dbReference>
<dbReference type="Pfam" id="PF12833">
    <property type="entry name" value="HTH_18"/>
    <property type="match status" value="1"/>
</dbReference>
<evidence type="ECO:0000256" key="1">
    <source>
        <dbReference type="ARBA" id="ARBA00023015"/>
    </source>
</evidence>
<dbReference type="PANTHER" id="PTHR47894:SF4">
    <property type="entry name" value="HTH-TYPE TRANSCRIPTIONAL REGULATOR GADX"/>
    <property type="match status" value="1"/>
</dbReference>
<dbReference type="InterPro" id="IPR018060">
    <property type="entry name" value="HTH_AraC"/>
</dbReference>
<organism evidence="5 6">
    <name type="scientific">Pseudoduganella armeniaca</name>
    <dbReference type="NCBI Taxonomy" id="2072590"/>
    <lineage>
        <taxon>Bacteria</taxon>
        <taxon>Pseudomonadati</taxon>
        <taxon>Pseudomonadota</taxon>
        <taxon>Betaproteobacteria</taxon>
        <taxon>Burkholderiales</taxon>
        <taxon>Oxalobacteraceae</taxon>
        <taxon>Telluria group</taxon>
        <taxon>Pseudoduganella</taxon>
    </lineage>
</organism>
<dbReference type="OrthoDB" id="8584243at2"/>
<dbReference type="PROSITE" id="PS01124">
    <property type="entry name" value="HTH_ARAC_FAMILY_2"/>
    <property type="match status" value="1"/>
</dbReference>
<feature type="domain" description="HTH araC/xylS-type" evidence="4">
    <location>
        <begin position="177"/>
        <end position="274"/>
    </location>
</feature>